<protein>
    <submittedName>
        <fullName evidence="1">Uncharacterized protein</fullName>
    </submittedName>
</protein>
<dbReference type="EMBL" id="DSGB01000004">
    <property type="protein sequence ID" value="HER95713.1"/>
    <property type="molecule type" value="Genomic_DNA"/>
</dbReference>
<dbReference type="AlphaFoldDB" id="A0A7V2AZX9"/>
<gene>
    <name evidence="1" type="ORF">ENO59_04250</name>
</gene>
<reference evidence="1" key="1">
    <citation type="journal article" date="2020" name="mSystems">
        <title>Genome- and Community-Level Interaction Insights into Carbon Utilization and Element Cycling Functions of Hydrothermarchaeota in Hydrothermal Sediment.</title>
        <authorList>
            <person name="Zhou Z."/>
            <person name="Liu Y."/>
            <person name="Xu W."/>
            <person name="Pan J."/>
            <person name="Luo Z.H."/>
            <person name="Li M."/>
        </authorList>
    </citation>
    <scope>NUCLEOTIDE SEQUENCE [LARGE SCALE GENOMIC DNA]</scope>
    <source>
        <strain evidence="1">SpSt-143</strain>
    </source>
</reference>
<evidence type="ECO:0000313" key="1">
    <source>
        <dbReference type="EMBL" id="HER95713.1"/>
    </source>
</evidence>
<accession>A0A7V2AZX9</accession>
<comment type="caution">
    <text evidence="1">The sequence shown here is derived from an EMBL/GenBank/DDBJ whole genome shotgun (WGS) entry which is preliminary data.</text>
</comment>
<name>A0A7V2AZX9_RHOMR</name>
<organism evidence="1">
    <name type="scientific">Rhodothermus marinus</name>
    <name type="common">Rhodothermus obamensis</name>
    <dbReference type="NCBI Taxonomy" id="29549"/>
    <lineage>
        <taxon>Bacteria</taxon>
        <taxon>Pseudomonadati</taxon>
        <taxon>Rhodothermota</taxon>
        <taxon>Rhodothermia</taxon>
        <taxon>Rhodothermales</taxon>
        <taxon>Rhodothermaceae</taxon>
        <taxon>Rhodothermus</taxon>
    </lineage>
</organism>
<proteinExistence type="predicted"/>
<sequence length="208" mass="23358">MPQILKVFYEEPAALEPETLVWPPVAGAPCYYRVYLAGTDLERLRIGLTALLPEAFVPPLCQVLQHWPFWWQVDEGGDTHVLEADVLGQVVAQPDATAVLIGGKTAVLPVFPALLVTADRQESRKTLQALLNDGCLVALREPAHHGYDWHLFADVPLLASFKTALQAHPCPAVRRFLVPYSKARTEERFYFEQWMLDGPSLPDYIQEI</sequence>